<dbReference type="AlphaFoldDB" id="A0A6L5YC44"/>
<proteinExistence type="inferred from homology"/>
<dbReference type="Gene3D" id="3.40.50.300">
    <property type="entry name" value="P-loop containing nucleotide triphosphate hydrolases"/>
    <property type="match status" value="1"/>
</dbReference>
<dbReference type="Gene3D" id="1.20.5.170">
    <property type="match status" value="1"/>
</dbReference>
<sequence length="376" mass="40754">MSIENNTYQPDWQPQNAGSEFACFVTKGVDGTGGPTAANVQPVRRNLSVDEYARGILNGERAILSRAITLIESNAPKHFATAQELIQKLLPHTGRSMRVGITGVPGAGKSTFIEALGSWLCDRGHRVAVLAVDPSSTVTKGSVLGDKTRMEKLSRHPNAFVRPSPSGGTLGGVTRKSRETLLLVEAAGYDVVLVETVGVGQSETTVRNMVDYFLMVALTGAGDDLQGIKKGIMEIADSILVNKADGDNKTKALSARADFDMMLHYLRPATEGWASRAYTCSSLTGEGIPEMWGVVEEFFKTVRGNGVFEKRRKEQVLKWVNDMAREHLENLIGANRAIAAAKARIEEEVTAGKVSPTQAAQEIIDVMERELFHAGR</sequence>
<protein>
    <submittedName>
        <fullName evidence="2">Methylmalonyl Co-A mutase-associated GTPase MeaB</fullName>
        <ecNumber evidence="2">3.6.5.-</ecNumber>
    </submittedName>
</protein>
<dbReference type="GO" id="GO:0005737">
    <property type="term" value="C:cytoplasm"/>
    <property type="evidence" value="ECO:0007669"/>
    <property type="project" value="TreeGrafter"/>
</dbReference>
<dbReference type="Gene3D" id="1.10.287.130">
    <property type="match status" value="1"/>
</dbReference>
<gene>
    <name evidence="2" type="primary">meaB</name>
    <name evidence="2" type="ORF">FYJ74_07175</name>
</gene>
<dbReference type="GO" id="GO:0005525">
    <property type="term" value="F:GTP binding"/>
    <property type="evidence" value="ECO:0007669"/>
    <property type="project" value="InterPro"/>
</dbReference>
<dbReference type="SUPFAM" id="SSF52540">
    <property type="entry name" value="P-loop containing nucleoside triphosphate hydrolases"/>
    <property type="match status" value="1"/>
</dbReference>
<evidence type="ECO:0000313" key="3">
    <source>
        <dbReference type="Proteomes" id="UP000473699"/>
    </source>
</evidence>
<reference evidence="2 3" key="1">
    <citation type="submission" date="2019-08" db="EMBL/GenBank/DDBJ databases">
        <title>In-depth cultivation of the pig gut microbiome towards novel bacterial diversity and tailored functional studies.</title>
        <authorList>
            <person name="Wylensek D."/>
            <person name="Hitch T.C.A."/>
            <person name="Clavel T."/>
        </authorList>
    </citation>
    <scope>NUCLEOTIDE SEQUENCE [LARGE SCALE GENOMIC DNA]</scope>
    <source>
        <strain evidence="2 3">SM-530-WT-4B</strain>
    </source>
</reference>
<dbReference type="Proteomes" id="UP000473699">
    <property type="component" value="Unassembled WGS sequence"/>
</dbReference>
<dbReference type="InterPro" id="IPR027417">
    <property type="entry name" value="P-loop_NTPase"/>
</dbReference>
<dbReference type="GO" id="GO:0003924">
    <property type="term" value="F:GTPase activity"/>
    <property type="evidence" value="ECO:0007669"/>
    <property type="project" value="InterPro"/>
</dbReference>
<dbReference type="Pfam" id="PF03308">
    <property type="entry name" value="MeaB"/>
    <property type="match status" value="1"/>
</dbReference>
<comment type="caution">
    <text evidence="2">The sequence shown here is derived from an EMBL/GenBank/DDBJ whole genome shotgun (WGS) entry which is preliminary data.</text>
</comment>
<dbReference type="RefSeq" id="WP_154528907.1">
    <property type="nucleotide sequence ID" value="NZ_VUNH01000007.1"/>
</dbReference>
<keyword evidence="3" id="KW-1185">Reference proteome</keyword>
<evidence type="ECO:0000256" key="1">
    <source>
        <dbReference type="ARBA" id="ARBA00009625"/>
    </source>
</evidence>
<dbReference type="PANTHER" id="PTHR23408">
    <property type="entry name" value="METHYLMALONYL-COA MUTASE"/>
    <property type="match status" value="1"/>
</dbReference>
<evidence type="ECO:0000313" key="2">
    <source>
        <dbReference type="EMBL" id="MST55811.1"/>
    </source>
</evidence>
<dbReference type="EMBL" id="VUNH01000007">
    <property type="protein sequence ID" value="MST55811.1"/>
    <property type="molecule type" value="Genomic_DNA"/>
</dbReference>
<dbReference type="EC" id="3.6.5.-" evidence="2"/>
<accession>A0A6L5YC44</accession>
<dbReference type="InterPro" id="IPR005129">
    <property type="entry name" value="GTPase_ArgK"/>
</dbReference>
<dbReference type="NCBIfam" id="NF006958">
    <property type="entry name" value="PRK09435.1"/>
    <property type="match status" value="1"/>
</dbReference>
<dbReference type="CDD" id="cd03114">
    <property type="entry name" value="MMAA-like"/>
    <property type="match status" value="1"/>
</dbReference>
<name>A0A6L5YC44_9BACT</name>
<organism evidence="2 3">
    <name type="scientific">Pyramidobacter porci</name>
    <dbReference type="NCBI Taxonomy" id="2605789"/>
    <lineage>
        <taxon>Bacteria</taxon>
        <taxon>Thermotogati</taxon>
        <taxon>Synergistota</taxon>
        <taxon>Synergistia</taxon>
        <taxon>Synergistales</taxon>
        <taxon>Dethiosulfovibrionaceae</taxon>
        <taxon>Pyramidobacter</taxon>
    </lineage>
</organism>
<dbReference type="NCBIfam" id="TIGR00750">
    <property type="entry name" value="lao"/>
    <property type="match status" value="1"/>
</dbReference>
<dbReference type="PANTHER" id="PTHR23408:SF3">
    <property type="entry name" value="METHYLMALONIC ACIDURIA TYPE A PROTEIN, MITOCHONDRIAL"/>
    <property type="match status" value="1"/>
</dbReference>
<comment type="similarity">
    <text evidence="1">Belongs to the SIMIBI class G3E GTPase family. ArgK/MeaB subfamily.</text>
</comment>
<keyword evidence="2" id="KW-0378">Hydrolase</keyword>